<feature type="domain" description="Amine oxidase" evidence="1">
    <location>
        <begin position="29"/>
        <end position="102"/>
    </location>
</feature>
<dbReference type="GO" id="GO:0016491">
    <property type="term" value="F:oxidoreductase activity"/>
    <property type="evidence" value="ECO:0007669"/>
    <property type="project" value="InterPro"/>
</dbReference>
<dbReference type="EMBL" id="KV784353">
    <property type="protein sequence ID" value="OEU23309.1"/>
    <property type="molecule type" value="Genomic_DNA"/>
</dbReference>
<dbReference type="Pfam" id="PF01593">
    <property type="entry name" value="Amino_oxidase"/>
    <property type="match status" value="1"/>
</dbReference>
<evidence type="ECO:0000313" key="2">
    <source>
        <dbReference type="EMBL" id="OEU23309.1"/>
    </source>
</evidence>
<dbReference type="InterPro" id="IPR002937">
    <property type="entry name" value="Amino_oxidase"/>
</dbReference>
<evidence type="ECO:0000313" key="3">
    <source>
        <dbReference type="Proteomes" id="UP000095751"/>
    </source>
</evidence>
<name>A0A1E7FYT0_9STRA</name>
<gene>
    <name evidence="2" type="ORF">FRACYDRAFT_233481</name>
</gene>
<dbReference type="AlphaFoldDB" id="A0A1E7FYT0"/>
<dbReference type="InParanoid" id="A0A1E7FYT0"/>
<evidence type="ECO:0000259" key="1">
    <source>
        <dbReference type="Pfam" id="PF01593"/>
    </source>
</evidence>
<dbReference type="InterPro" id="IPR036188">
    <property type="entry name" value="FAD/NAD-bd_sf"/>
</dbReference>
<dbReference type="Gene3D" id="3.50.50.60">
    <property type="entry name" value="FAD/NAD(P)-binding domain"/>
    <property type="match status" value="1"/>
</dbReference>
<dbReference type="OrthoDB" id="46130at2759"/>
<dbReference type="KEGG" id="fcy:FRACYDRAFT_233481"/>
<protein>
    <recommendedName>
        <fullName evidence="1">Amine oxidase domain-containing protein</fullName>
    </recommendedName>
</protein>
<organism evidence="2 3">
    <name type="scientific">Fragilariopsis cylindrus CCMP1102</name>
    <dbReference type="NCBI Taxonomy" id="635003"/>
    <lineage>
        <taxon>Eukaryota</taxon>
        <taxon>Sar</taxon>
        <taxon>Stramenopiles</taxon>
        <taxon>Ochrophyta</taxon>
        <taxon>Bacillariophyta</taxon>
        <taxon>Bacillariophyceae</taxon>
        <taxon>Bacillariophycidae</taxon>
        <taxon>Bacillariales</taxon>
        <taxon>Bacillariaceae</taxon>
        <taxon>Fragilariopsis</taxon>
    </lineage>
</organism>
<dbReference type="Proteomes" id="UP000095751">
    <property type="component" value="Unassembled WGS sequence"/>
</dbReference>
<sequence length="115" mass="13423">MSRMNENNDIDISDDDSQQPPLWVLYDFITADWGPSSYKYVAGAYTGYFRPNVLSQSKYWNAYRQVEKSTYLFWAGSDYHARFGKGYIEGAVRSGQHAADLIRERLLQYFVKKNL</sequence>
<reference evidence="2 3" key="1">
    <citation type="submission" date="2016-09" db="EMBL/GenBank/DDBJ databases">
        <title>Extensive genetic diversity and differential bi-allelic expression allows diatom success in the polar Southern Ocean.</title>
        <authorList>
            <consortium name="DOE Joint Genome Institute"/>
            <person name="Mock T."/>
            <person name="Otillar R.P."/>
            <person name="Strauss J."/>
            <person name="Dupont C."/>
            <person name="Frickenhaus S."/>
            <person name="Maumus F."/>
            <person name="Mcmullan M."/>
            <person name="Sanges R."/>
            <person name="Schmutz J."/>
            <person name="Toseland A."/>
            <person name="Valas R."/>
            <person name="Veluchamy A."/>
            <person name="Ward B.J."/>
            <person name="Allen A."/>
            <person name="Barry K."/>
            <person name="Falciatore A."/>
            <person name="Ferrante M."/>
            <person name="Fortunato A.E."/>
            <person name="Gloeckner G."/>
            <person name="Gruber A."/>
            <person name="Hipkin R."/>
            <person name="Janech M."/>
            <person name="Kroth P."/>
            <person name="Leese F."/>
            <person name="Lindquist E."/>
            <person name="Lyon B.R."/>
            <person name="Martin J."/>
            <person name="Mayer C."/>
            <person name="Parker M."/>
            <person name="Quesneville H."/>
            <person name="Raymond J."/>
            <person name="Uhlig C."/>
            <person name="Valentin K.U."/>
            <person name="Worden A.Z."/>
            <person name="Armbrust E.V."/>
            <person name="Bowler C."/>
            <person name="Green B."/>
            <person name="Moulton V."/>
            <person name="Van Oosterhout C."/>
            <person name="Grigoriev I."/>
        </authorList>
    </citation>
    <scope>NUCLEOTIDE SEQUENCE [LARGE SCALE GENOMIC DNA]</scope>
    <source>
        <strain evidence="2 3">CCMP1102</strain>
    </source>
</reference>
<keyword evidence="3" id="KW-1185">Reference proteome</keyword>
<proteinExistence type="predicted"/>
<accession>A0A1E7FYT0</accession>